<dbReference type="AlphaFoldDB" id="A0A6B0TZ54"/>
<name>A0A6B0TZ54_IXORI</name>
<sequence>MEANDNARQDPCFVELKRGCSCAFWNFNDGGQVKEELAAEFTQTKLCSRGSGWERPGLFDTAGQHLFGCHFLRATANVNGS</sequence>
<proteinExistence type="predicted"/>
<evidence type="ECO:0000313" key="1">
    <source>
        <dbReference type="EMBL" id="MXU84608.1"/>
    </source>
</evidence>
<protein>
    <submittedName>
        <fullName evidence="1">Uncharacterized protein</fullName>
    </submittedName>
</protein>
<dbReference type="EMBL" id="GIFC01002525">
    <property type="protein sequence ID" value="MXU84608.1"/>
    <property type="molecule type" value="Transcribed_RNA"/>
</dbReference>
<accession>A0A6B0TZ54</accession>
<organism evidence="1">
    <name type="scientific">Ixodes ricinus</name>
    <name type="common">Common tick</name>
    <name type="synonym">Acarus ricinus</name>
    <dbReference type="NCBI Taxonomy" id="34613"/>
    <lineage>
        <taxon>Eukaryota</taxon>
        <taxon>Metazoa</taxon>
        <taxon>Ecdysozoa</taxon>
        <taxon>Arthropoda</taxon>
        <taxon>Chelicerata</taxon>
        <taxon>Arachnida</taxon>
        <taxon>Acari</taxon>
        <taxon>Parasitiformes</taxon>
        <taxon>Ixodida</taxon>
        <taxon>Ixodoidea</taxon>
        <taxon>Ixodidae</taxon>
        <taxon>Ixodinae</taxon>
        <taxon>Ixodes</taxon>
    </lineage>
</organism>
<reference evidence="1" key="1">
    <citation type="submission" date="2019-12" db="EMBL/GenBank/DDBJ databases">
        <title>An insight into the sialome of adult female Ixodes ricinus ticks feeding for 6 days.</title>
        <authorList>
            <person name="Perner J."/>
            <person name="Ribeiro J.M.C."/>
        </authorList>
    </citation>
    <scope>NUCLEOTIDE SEQUENCE</scope>
    <source>
        <strain evidence="1">Semi-engorged</strain>
        <tissue evidence="1">Salivary glands</tissue>
    </source>
</reference>